<proteinExistence type="predicted"/>
<evidence type="ECO:0000256" key="4">
    <source>
        <dbReference type="ARBA" id="ARBA00023180"/>
    </source>
</evidence>
<dbReference type="InterPro" id="IPR003599">
    <property type="entry name" value="Ig_sub"/>
</dbReference>
<dbReference type="AlphaFoldDB" id="A0A913Z922"/>
<dbReference type="PROSITE" id="PS50835">
    <property type="entry name" value="IG_LIKE"/>
    <property type="match status" value="3"/>
</dbReference>
<dbReference type="SMART" id="SM00409">
    <property type="entry name" value="IG"/>
    <property type="match status" value="3"/>
</dbReference>
<keyword evidence="5" id="KW-0393">Immunoglobulin domain</keyword>
<evidence type="ECO:0000256" key="7">
    <source>
        <dbReference type="SAM" id="Phobius"/>
    </source>
</evidence>
<feature type="transmembrane region" description="Helical" evidence="7">
    <location>
        <begin position="386"/>
        <end position="409"/>
    </location>
</feature>
<dbReference type="GO" id="GO:0005911">
    <property type="term" value="C:cell-cell junction"/>
    <property type="evidence" value="ECO:0007669"/>
    <property type="project" value="TreeGrafter"/>
</dbReference>
<reference evidence="9" key="1">
    <citation type="submission" date="2022-11" db="UniProtKB">
        <authorList>
            <consortium name="EnsemblMetazoa"/>
        </authorList>
    </citation>
    <scope>IDENTIFICATION</scope>
</reference>
<keyword evidence="3" id="KW-1015">Disulfide bond</keyword>
<feature type="domain" description="Ig-like" evidence="8">
    <location>
        <begin position="39"/>
        <end position="132"/>
    </location>
</feature>
<keyword evidence="10" id="KW-1185">Reference proteome</keyword>
<dbReference type="SUPFAM" id="SSF48726">
    <property type="entry name" value="Immunoglobulin"/>
    <property type="match status" value="3"/>
</dbReference>
<dbReference type="InterPro" id="IPR036179">
    <property type="entry name" value="Ig-like_dom_sf"/>
</dbReference>
<sequence>MNTPRFQTTNMHRRVGELGTGLTMLSVVILVALCTAIEAEFVRNPESVTVNEGDNVTLTCEESSRYDAQSSCPNYFYYWMRNTQTASEEYLTNCISVTVYIDRMTVTKYDGLYTLEIQDVRPEDSGDYYCYIYYGGPFYYYSDTGLLTVNTLPRNPPSCEILPRAPSVGMTVELRCQLSSKDPPSPLTWFESKSGQIVPPEPTGPTNPGKYSTVNLQITERDNNKEFTCVAGHDLDKGPRCAITPLQVPTIVSIFPIPSLTVSEGEVALFRCESESIPAAEEYRWRLRRDNDSEVKVNMNTLPSQGETYRLSANGQDLQISGVTVSNFNNTMVRCIAINSLGPESSSESLLIVVAMETTTKGEPTTTASKGRTDISSGGAGTSTGIIVGGVLGVILLLVLIAVLGLYIARNRHKPQFVGARFQNSPGHERVGMSVVQASPTYEELPQDTNCHNGQLDRSWSLDDTAHAQSHLYASPDEARREKARSDVSASPTYANSSGYANLPRSHSQEKRVSNSHSPYAVPDKRDKSRPDPVGSEVTEAEPLDDPKLKNVEGLVYADLDLQRPQAANKENEQPDNPINYASIRGDMAEIRGLLSRK</sequence>
<dbReference type="GO" id="GO:0098609">
    <property type="term" value="P:cell-cell adhesion"/>
    <property type="evidence" value="ECO:0007669"/>
    <property type="project" value="TreeGrafter"/>
</dbReference>
<dbReference type="GeneID" id="119722170"/>
<dbReference type="RefSeq" id="XP_038048144.1">
    <property type="nucleotide sequence ID" value="XM_038192216.1"/>
</dbReference>
<evidence type="ECO:0000256" key="5">
    <source>
        <dbReference type="ARBA" id="ARBA00023319"/>
    </source>
</evidence>
<dbReference type="GO" id="GO:0050839">
    <property type="term" value="F:cell adhesion molecule binding"/>
    <property type="evidence" value="ECO:0007669"/>
    <property type="project" value="TreeGrafter"/>
</dbReference>
<dbReference type="InterPro" id="IPR013106">
    <property type="entry name" value="Ig_V-set"/>
</dbReference>
<accession>A0A913Z922</accession>
<evidence type="ECO:0000256" key="3">
    <source>
        <dbReference type="ARBA" id="ARBA00023157"/>
    </source>
</evidence>
<dbReference type="InterPro" id="IPR013783">
    <property type="entry name" value="Ig-like_fold"/>
</dbReference>
<dbReference type="InterPro" id="IPR051275">
    <property type="entry name" value="Cell_adhesion_signaling"/>
</dbReference>
<dbReference type="PANTHER" id="PTHR11640:SF31">
    <property type="entry name" value="IRREGULAR CHIASM C-ROUGHEST PROTEIN-RELATED"/>
    <property type="match status" value="1"/>
</dbReference>
<feature type="compositionally biased region" description="Polar residues" evidence="6">
    <location>
        <begin position="488"/>
        <end position="500"/>
    </location>
</feature>
<dbReference type="CDD" id="cd00099">
    <property type="entry name" value="IgV"/>
    <property type="match status" value="1"/>
</dbReference>
<organism evidence="9 10">
    <name type="scientific">Patiria miniata</name>
    <name type="common">Bat star</name>
    <name type="synonym">Asterina miniata</name>
    <dbReference type="NCBI Taxonomy" id="46514"/>
    <lineage>
        <taxon>Eukaryota</taxon>
        <taxon>Metazoa</taxon>
        <taxon>Echinodermata</taxon>
        <taxon>Eleutherozoa</taxon>
        <taxon>Asterozoa</taxon>
        <taxon>Asteroidea</taxon>
        <taxon>Valvatacea</taxon>
        <taxon>Valvatida</taxon>
        <taxon>Asterinidae</taxon>
        <taxon>Patiria</taxon>
    </lineage>
</organism>
<evidence type="ECO:0000256" key="6">
    <source>
        <dbReference type="SAM" id="MobiDB-lite"/>
    </source>
</evidence>
<feature type="domain" description="Ig-like" evidence="8">
    <location>
        <begin position="157"/>
        <end position="233"/>
    </location>
</feature>
<comment type="subcellular location">
    <subcellularLocation>
        <location evidence="1">Membrane</location>
        <topology evidence="1">Single-pass type I membrane protein</topology>
    </subcellularLocation>
</comment>
<dbReference type="InterPro" id="IPR007110">
    <property type="entry name" value="Ig-like_dom"/>
</dbReference>
<feature type="region of interest" description="Disordered" evidence="6">
    <location>
        <begin position="472"/>
        <end position="552"/>
    </location>
</feature>
<keyword evidence="7" id="KW-1133">Transmembrane helix</keyword>
<feature type="region of interest" description="Disordered" evidence="6">
    <location>
        <begin position="562"/>
        <end position="581"/>
    </location>
</feature>
<evidence type="ECO:0000313" key="10">
    <source>
        <dbReference type="Proteomes" id="UP000887568"/>
    </source>
</evidence>
<dbReference type="OMA" id="WIYVESG"/>
<dbReference type="PANTHER" id="PTHR11640">
    <property type="entry name" value="NEPHRIN"/>
    <property type="match status" value="1"/>
</dbReference>
<evidence type="ECO:0000256" key="2">
    <source>
        <dbReference type="ARBA" id="ARBA00023136"/>
    </source>
</evidence>
<protein>
    <recommendedName>
        <fullName evidence="8">Ig-like domain-containing protein</fullName>
    </recommendedName>
</protein>
<dbReference type="OrthoDB" id="10028801at2759"/>
<name>A0A913Z922_PATMI</name>
<keyword evidence="4" id="KW-0325">Glycoprotein</keyword>
<keyword evidence="2 7" id="KW-0472">Membrane</keyword>
<feature type="compositionally biased region" description="Basic and acidic residues" evidence="6">
    <location>
        <begin position="477"/>
        <end position="486"/>
    </location>
</feature>
<evidence type="ECO:0000313" key="9">
    <source>
        <dbReference type="EnsemblMetazoa" id="XP_038048144.1"/>
    </source>
</evidence>
<dbReference type="Proteomes" id="UP000887568">
    <property type="component" value="Unplaced"/>
</dbReference>
<evidence type="ECO:0000256" key="1">
    <source>
        <dbReference type="ARBA" id="ARBA00004479"/>
    </source>
</evidence>
<dbReference type="Pfam" id="PF07686">
    <property type="entry name" value="V-set"/>
    <property type="match status" value="1"/>
</dbReference>
<feature type="domain" description="Ig-like" evidence="8">
    <location>
        <begin position="249"/>
        <end position="351"/>
    </location>
</feature>
<evidence type="ECO:0000259" key="8">
    <source>
        <dbReference type="PROSITE" id="PS50835"/>
    </source>
</evidence>
<dbReference type="GO" id="GO:0005886">
    <property type="term" value="C:plasma membrane"/>
    <property type="evidence" value="ECO:0007669"/>
    <property type="project" value="TreeGrafter"/>
</dbReference>
<keyword evidence="7" id="KW-0812">Transmembrane</keyword>
<dbReference type="Gene3D" id="2.60.40.10">
    <property type="entry name" value="Immunoglobulins"/>
    <property type="match status" value="3"/>
</dbReference>
<dbReference type="EnsemblMetazoa" id="XM_038192216.1">
    <property type="protein sequence ID" value="XP_038048144.1"/>
    <property type="gene ID" value="LOC119722170"/>
</dbReference>